<evidence type="ECO:0000313" key="17">
    <source>
        <dbReference type="Ensembl" id="ENSMFAP00000050212.1"/>
    </source>
</evidence>
<feature type="compositionally biased region" description="Low complexity" evidence="13">
    <location>
        <begin position="3346"/>
        <end position="3367"/>
    </location>
</feature>
<feature type="region of interest" description="Disordered" evidence="13">
    <location>
        <begin position="3409"/>
        <end position="3432"/>
    </location>
</feature>
<organism evidence="17 18">
    <name type="scientific">Macaca fascicularis</name>
    <name type="common">Crab-eating macaque</name>
    <name type="synonym">Cynomolgus monkey</name>
    <dbReference type="NCBI Taxonomy" id="9541"/>
    <lineage>
        <taxon>Eukaryota</taxon>
        <taxon>Metazoa</taxon>
        <taxon>Chordata</taxon>
        <taxon>Craniata</taxon>
        <taxon>Vertebrata</taxon>
        <taxon>Euteleostomi</taxon>
        <taxon>Mammalia</taxon>
        <taxon>Eutheria</taxon>
        <taxon>Euarchontoglires</taxon>
        <taxon>Primates</taxon>
        <taxon>Haplorrhini</taxon>
        <taxon>Catarrhini</taxon>
        <taxon>Cercopithecidae</taxon>
        <taxon>Cercopithecinae</taxon>
        <taxon>Macaca</taxon>
    </lineage>
</organism>
<dbReference type="InterPro" id="IPR050409">
    <property type="entry name" value="E3_ubiq-protein_ligase"/>
</dbReference>
<keyword evidence="18" id="KW-1185">Reference proteome</keyword>
<feature type="compositionally biased region" description="Basic and acidic residues" evidence="13">
    <location>
        <begin position="3684"/>
        <end position="3693"/>
    </location>
</feature>
<comment type="similarity">
    <text evidence="11">Belongs to the UPL family. TOM1/PTR1 subfamily.</text>
</comment>
<dbReference type="GO" id="GO:0006511">
    <property type="term" value="P:ubiquitin-dependent protein catabolic process"/>
    <property type="evidence" value="ECO:0007669"/>
    <property type="project" value="TreeGrafter"/>
</dbReference>
<proteinExistence type="inferred from homology"/>
<feature type="region of interest" description="Disordered" evidence="13">
    <location>
        <begin position="3645"/>
        <end position="3699"/>
    </location>
</feature>
<feature type="region of interest" description="Disordered" evidence="13">
    <location>
        <begin position="2560"/>
        <end position="2836"/>
    </location>
</feature>
<gene>
    <name evidence="17" type="primary">HUWE1</name>
</gene>
<feature type="compositionally biased region" description="Polar residues" evidence="13">
    <location>
        <begin position="2684"/>
        <end position="2701"/>
    </location>
</feature>
<keyword evidence="5" id="KW-0597">Phosphoprotein</keyword>
<dbReference type="InterPro" id="IPR004170">
    <property type="entry name" value="WWE_dom"/>
</dbReference>
<dbReference type="GO" id="GO:0000139">
    <property type="term" value="C:Golgi membrane"/>
    <property type="evidence" value="ECO:0007669"/>
    <property type="project" value="TreeGrafter"/>
</dbReference>
<feature type="compositionally biased region" description="Low complexity" evidence="13">
    <location>
        <begin position="2262"/>
        <end position="2271"/>
    </location>
</feature>
<dbReference type="Pfam" id="PF14377">
    <property type="entry name" value="UBM"/>
    <property type="match status" value="3"/>
</dbReference>
<dbReference type="SUPFAM" id="SSF117839">
    <property type="entry name" value="WWE domain"/>
    <property type="match status" value="1"/>
</dbReference>
<dbReference type="PANTHER" id="PTHR11254">
    <property type="entry name" value="HECT DOMAIN UBIQUITIN-PROTEIN LIGASE"/>
    <property type="match status" value="1"/>
</dbReference>
<dbReference type="Pfam" id="PF02825">
    <property type="entry name" value="WWE"/>
    <property type="match status" value="1"/>
</dbReference>
<dbReference type="GeneTree" id="ENSGT00940000156319"/>
<reference evidence="17" key="2">
    <citation type="submission" date="2025-08" db="UniProtKB">
        <authorList>
            <consortium name="Ensembl"/>
        </authorList>
    </citation>
    <scope>IDENTIFICATION</scope>
</reference>
<dbReference type="InterPro" id="IPR010314">
    <property type="entry name" value="E3_Ub_ligase_DUF913"/>
</dbReference>
<feature type="compositionally biased region" description="Polar residues" evidence="13">
    <location>
        <begin position="3666"/>
        <end position="3681"/>
    </location>
</feature>
<feature type="compositionally biased region" description="Polar residues" evidence="13">
    <location>
        <begin position="1689"/>
        <end position="1698"/>
    </location>
</feature>
<evidence type="ECO:0000256" key="10">
    <source>
        <dbReference type="ARBA" id="ARBA00023242"/>
    </source>
</evidence>
<dbReference type="GO" id="GO:0061025">
    <property type="term" value="P:membrane fusion"/>
    <property type="evidence" value="ECO:0007669"/>
    <property type="project" value="TreeGrafter"/>
</dbReference>
<dbReference type="SMART" id="SM00119">
    <property type="entry name" value="HECTc"/>
    <property type="match status" value="1"/>
</dbReference>
<dbReference type="Pfam" id="PF22562">
    <property type="entry name" value="UBA_7"/>
    <property type="match status" value="1"/>
</dbReference>
<evidence type="ECO:0000256" key="1">
    <source>
        <dbReference type="ARBA" id="ARBA00000885"/>
    </source>
</evidence>
<dbReference type="SUPFAM" id="SSF46934">
    <property type="entry name" value="UBA-like"/>
    <property type="match status" value="1"/>
</dbReference>
<comment type="subcellular location">
    <subcellularLocation>
        <location evidence="2">Nucleus</location>
    </subcellularLocation>
</comment>
<dbReference type="PANTHER" id="PTHR11254:SF67">
    <property type="entry name" value="E3 UBIQUITIN-PROTEIN LIGASE HUWE1"/>
    <property type="match status" value="1"/>
</dbReference>
<dbReference type="Ensembl" id="ENSMFAT00000091177.1">
    <property type="protein sequence ID" value="ENSMFAP00000050212.1"/>
    <property type="gene ID" value="ENSMFAG00000036347.2"/>
</dbReference>
<dbReference type="InterPro" id="IPR037197">
    <property type="entry name" value="WWE_dom_sf"/>
</dbReference>
<feature type="region of interest" description="Disordered" evidence="13">
    <location>
        <begin position="3270"/>
        <end position="3290"/>
    </location>
</feature>
<dbReference type="InterPro" id="IPR000569">
    <property type="entry name" value="HECT_dom"/>
</dbReference>
<dbReference type="GO" id="GO:0006284">
    <property type="term" value="P:base-excision repair"/>
    <property type="evidence" value="ECO:0007669"/>
    <property type="project" value="TreeGrafter"/>
</dbReference>
<dbReference type="InterPro" id="IPR025527">
    <property type="entry name" value="HUWE1/Rev1_UBM"/>
</dbReference>
<dbReference type="InterPro" id="IPR035983">
    <property type="entry name" value="Hect_E3_ubiquitin_ligase"/>
</dbReference>
<evidence type="ECO:0000256" key="12">
    <source>
        <dbReference type="PROSITE-ProRule" id="PRU00104"/>
    </source>
</evidence>
<dbReference type="SUPFAM" id="SSF56204">
    <property type="entry name" value="Hect, E3 ligase catalytic domain"/>
    <property type="match status" value="1"/>
</dbReference>
<evidence type="ECO:0000256" key="8">
    <source>
        <dbReference type="ARBA" id="ARBA00022786"/>
    </source>
</evidence>
<feature type="compositionally biased region" description="Low complexity" evidence="13">
    <location>
        <begin position="2018"/>
        <end position="2031"/>
    </location>
</feature>
<evidence type="ECO:0000256" key="13">
    <source>
        <dbReference type="SAM" id="MobiDB-lite"/>
    </source>
</evidence>
<feature type="region of interest" description="Disordered" evidence="13">
    <location>
        <begin position="706"/>
        <end position="758"/>
    </location>
</feature>
<dbReference type="Gene3D" id="6.10.250.1630">
    <property type="match status" value="1"/>
</dbReference>
<evidence type="ECO:0000256" key="4">
    <source>
        <dbReference type="ARBA" id="ARBA00012485"/>
    </source>
</evidence>
<feature type="compositionally biased region" description="Low complexity" evidence="13">
    <location>
        <begin position="3614"/>
        <end position="3624"/>
    </location>
</feature>
<dbReference type="FunFam" id="1.10.8.10:FF:000019">
    <property type="entry name" value="Putative e3 ubiquitin-protein ligase huwe1 isoform x2"/>
    <property type="match status" value="1"/>
</dbReference>
<dbReference type="Bgee" id="ENSMFAG00000036347">
    <property type="expression patterns" value="Expressed in cerebellum and 13 other cell types or tissues"/>
</dbReference>
<dbReference type="Gene3D" id="3.30.2410.10">
    <property type="entry name" value="Hect, E3 ligase catalytic domain"/>
    <property type="match status" value="1"/>
</dbReference>
<dbReference type="InterPro" id="IPR016024">
    <property type="entry name" value="ARM-type_fold"/>
</dbReference>
<dbReference type="InterPro" id="IPR009060">
    <property type="entry name" value="UBA-like_sf"/>
</dbReference>
<dbReference type="InterPro" id="IPR041918">
    <property type="entry name" value="UBA_HUWE1"/>
</dbReference>
<feature type="compositionally biased region" description="Low complexity" evidence="13">
    <location>
        <begin position="2604"/>
        <end position="2639"/>
    </location>
</feature>
<feature type="region of interest" description="Disordered" evidence="13">
    <location>
        <begin position="3603"/>
        <end position="3624"/>
    </location>
</feature>
<dbReference type="UniPathway" id="UPA00143"/>
<evidence type="ECO:0000256" key="3">
    <source>
        <dbReference type="ARBA" id="ARBA00004906"/>
    </source>
</evidence>
<evidence type="ECO:0000256" key="6">
    <source>
        <dbReference type="ARBA" id="ARBA00022679"/>
    </source>
</evidence>
<feature type="compositionally biased region" description="Low complexity" evidence="13">
    <location>
        <begin position="2775"/>
        <end position="2798"/>
    </location>
</feature>
<accession>A0A7N9IBB7</accession>
<dbReference type="GO" id="GO:0007030">
    <property type="term" value="P:Golgi organization"/>
    <property type="evidence" value="ECO:0007669"/>
    <property type="project" value="TreeGrafter"/>
</dbReference>
<dbReference type="CDD" id="cd14288">
    <property type="entry name" value="UBA_HUWE1"/>
    <property type="match status" value="1"/>
</dbReference>
<feature type="compositionally biased region" description="Basic and acidic residues" evidence="13">
    <location>
        <begin position="2037"/>
        <end position="2057"/>
    </location>
</feature>
<evidence type="ECO:0000313" key="18">
    <source>
        <dbReference type="Proteomes" id="UP000233100"/>
    </source>
</evidence>
<dbReference type="SUPFAM" id="SSF48371">
    <property type="entry name" value="ARM repeat"/>
    <property type="match status" value="1"/>
</dbReference>
<feature type="compositionally biased region" description="Polar residues" evidence="13">
    <location>
        <begin position="2713"/>
        <end position="2730"/>
    </location>
</feature>
<feature type="compositionally biased region" description="Acidic residues" evidence="13">
    <location>
        <begin position="2295"/>
        <end position="2306"/>
    </location>
</feature>
<dbReference type="FunFam" id="3.30.2160.10:FF:000007">
    <property type="entry name" value="E3 ubiquitin-protein ligase HUWE1 isoform X2"/>
    <property type="match status" value="1"/>
</dbReference>
<evidence type="ECO:0000256" key="11">
    <source>
        <dbReference type="ARBA" id="ARBA00034494"/>
    </source>
</evidence>
<feature type="region of interest" description="Disordered" evidence="13">
    <location>
        <begin position="3745"/>
        <end position="3799"/>
    </location>
</feature>
<sequence length="4192" mass="460885">MKVDRTKLKKTPTEAPADCRALIDKLKVCNDEQLLLELQQIKTWNIGKCELYHWVDLLDRFDGILADAGQTVENMSWMLVCDRPEREQLKMLLLAVLNFTALLIEYSFSRHLYSSIEHLTTLLASSDMQVVLAVLNLLYVFSKRSNYITRLGSDKRTPLLTRLQHLAESWGGKENGFGLAECCRDLHMMKYPPSATTLHFEFYADPGAEVKIEKRTTSNTLHYIHIEQLDKISESPSEIMESLTKMYSIPKDKQMLLFTHIRLAHGFSNHRKRLQAVQARLHAISILVYSNALQESANSILYNGLIEELVDVLQITDKQLMEIKAASLRTLTSIVHLERTPKLSSIIDCTGTASYHGFLPVLVRNCIQAMIDPSMDPYPHQFATALFSFLYHLASYDAGGEALVSCGMMEALLKVIKFLGDEQDQITFVTRAVRVVDLITNLDMAAFQSHSGLSIFIYRLEHEVDLCRKECPFVIKPKIQRPSTTQEGEEMETDMDGAQCIPQRAALLKSMLNFLKKAIQDPAFSDGIRHVMDGSLPTSLKHIISNAEYYGPSLFLLATEVVTVFVFQEPSLLSSLQDNGLTDVMLHALLIKDVPATREVLGSLPNVFSALCLNARGLQSFVQCQPFERLFKVLLSPDYLPAMRRRRSSDPLGDTASNLGSAVDELMRHQPTLKTDATTAIIKLLEEICNLGRDPKYICQKPSIQKADGTATAPPPRSNHAAEEASSEDEEEEEVQAMQSFNSTQQNESEPNQQVVGTEERIPIPLMDYILNVMKFVESILSNNTTDDHCQEFVNQKGLLPLVTILGLPNLPIDFPTSAACQAVAGVCKSILTLSHEPKVLQEGLLQLDSILSSLEPLHRPIESPGGSVLLRELACAGNVADATLSAQATPLLHALTAAHAYIMMFVHTCRVGQSEIRSISVNQWGSQLGLSVLSKLSQLYCSLVWESTVLLSLCTPNSLPSGCEFGQADMQKLVPKDEKAGTTQGGKRSDGEQDGTAGSMDASTQGLLEGIGLDGDTLAPMETDEPTASDSKGKSKITPAMAARIKQIKPLLSASSRLGRALAELFGLLVKLCVGSPVRQRRSHHAASTTTAPTPAARSTASALTKLLTKGLSWQPPPYTPTPRFRLTFFICSVGFTSPMLFDERKYPYHLMLQKFLCSGGHNALFETFNWALSMGGKVPVSEGLEHSDLPDGTGEFLDAWLMLVEKMVNPTTVLESPHSLPAKLPGGVQNFPQFSALRFLVVTQKAAFTCIKNLWNRKPLKVYGGRMAESMLAILCHILRGEPVIRERLSKEKEGSRGEEDTGQEEGGSRREPQVNQQQLQQLMDMGFTREHAMEALLNTSTMEQATEYLLTHPPPIMGGVVRDLSMSEEDQMMRAIAMSLGQDIPMDQRAESPEEVACRKEEEERKAREKQEEEEAKCLEKFQDADPLEQDELHTFTDTMLPGCFHLLDELPDTVYRVCDLIMTAIKRNGADYRDMILKQVVNQVWEAADVLIKAALPLTTSDTKTVSEWISQMATLPQASNLATRILLLTLLFEELKLPCAWVVESSGILNVLIKLLEVVQPCLQAAKEQKEVQTPKWITPVLLLIDFYEKTAISSKRRAQMTKYLQSNSNNWRWFDDRSGRWCSYSASNNSTIDSAWKSGETSVRFTAGRRRYTVQFTTMVQVNEETGNRRPVMLTLLRVPRLNKNSKNSNGQELEKTLEESKEMDIKRKENKGNDTPLALEGTNTEKETSLEETKIGEILIQGLTEDMVTVLIRACVSMLGVPVDPDTLHATLRLCLRLTRDHKYAMMFAELKSTRMILNLTQSSGFNGFTPLVTLLLRHIIEDPCTLRHTMEKVVRSAATSGAGSTTSGVVSGSLGSREINYILRVLGPAACRNPDIFTEVANCCIRIALPAPRGSGTASDDEFENLRIKGPNAVQLVKTTPLKPSPLPVIPDTIKEVIYDMLNALAAYHAPEEADKSDPKPGGMTQEVGQLLQDMGDDVYQQYRSLTRQSSDFDTQSGFSINSQVFAADGASTETSASGTSQGEASTPEESRDGKKDKEGDRASEEGKQKGKGSKPLMPTSTILRLLAELVRSYVGIATLIANYSYTVGQSELIKEDCSVLAFVLDHLLPHTQNAEDKDTPALARLFLASLAAAGSGTDAQVALVNEVKAALGRALAMAESTEKHARLQAVMCIISTIMESCPSTSSFYSSATAKTQHNGMNNIIRLFLKKGLVNDLARVPHSLDLSSPNMANTVNAALKPLETLSRIVNQPSSLFGSKSASSKNKSEQDAQGASQDSNSNQQDPGEPGEAEVQEEDHDVTQTEVADGDIMDGEAETDSVVIAGQPEVLSSQEMQVENELEDLIDELLERDGGSGNSTIIADIPPSPGNIPTTHPLMVRHADHSSLTLGSGSSTTRLTQGIGRSQRTLRQLTANTGHTIHVHYPGNRQPNPPLILQRLLGPSAAADILQLSSSLPLQSRGRARLLVGNDDVHIIARSDDELLDDFFHDQSTATSQAGTLSSIPTALTRWTEECKVLDAESMHDCVSVVKVSIVNHLEFLRDEELEERREKRRKQLAEEETKITDKGKEDKENRDQSAQCTASKTNDSTEQNLSDGTPMPDSYPTTPSSTDAATSESKETLGTLQSSQQQPTLPTPPALGEVPQELQSPAGEGGSSTQLLMPVEPEELGPTRPSGEAETTQMELSPAPTITSLSPERAEDSDALTAVSSQLEGSPMDTSSLASCTLEEAVGDASATGSSEQPRAGSSTPGDAPPAVAEVQGRSDGSGESAQPPEDSSPPASSESSSTRDSAVAISGADSRGILEEPLPSTSSEEEDPLAGISLPEGVDPSFLAALPDDIRREVLQNQLGIRPPTRTAPSTNSSAPAVVGNPGVTEVSPEFLAALPPAIQEEVLAQQRAEQQRRELAQNASSDTPMDPVTFIQTLPSDLRRSVLEDMEDSVLAVMPPDIAAEAQALRREQEARQRQLMHERLFGHSSTSALSAILRSPAFTSRLSGNRGVQYTRLAVQRGGTFQMGGGSSHNRPSGSNVDTLLRLRGRLLLDHEALSCLLVLLFVDEPKLNTSRLHRVLRNLCYHAQTRHWVIRSLLSILQRSSESELCIETPKLTTSEEKGKKSSKSCGSSSHENRPLDLLHKMESKSSNQLSWLSVSMDAALGCRTNIFQIQRSGGRKHTEKHASGGSTVHIHPQAAPVVCRHVLDTLIQLAKVFPSHFTQQRTKETNCESDRERGSKACSPCSSQSSSSGICTDFWDLLVKLDNMNVSRKGKNSVKSVPVSAGGEGETSPYSLEASPLGQLMNMLSHPVIRRSSLLTEKLLRLLSLISIALPENKVSEAQANSGSGASSTTTATSTTSTTTTTAASTTPTPPTAPTPVTSAPALVAATAISTIAVAASTTVTTPTTATTTVSISATTKGSKSPAKVGDGGSSSTDFKMVSSGLTENQLQLSVEVLTSHSCSEEGLEDAANVLLQLSRGDSGTRDTVLKLLLNGARHLGYTLCKQIGTLLAELREYNLEQQRRAQCETLSPDGLPEEQPQTTKLKGKMQSRFDMAENVVIVASQKRPLGGRELQLPSMSMLTSKTSTQKFFLRVLQVIIQLRDDTRRANKKAKQTGRLGSSGLGSASSIQAAVRQLEAEADAIIQMSESSQSEASVRREESPMDVDQPSPSAQDTQSIASDGTPQGEKEKEERPPELPLLSEQLSLDELWDMLGECLKELEESHDQHAVLVLQPAVEAFFLVHATERESKPPVRDTRESQLAHIKDEPPPLSPAPLTPATPSSLDPFFSREPSSMHISSSLPPDTQKFLRFAETHRTVLNQILRQSTTHLADGPFAVLVDYIRVLDFDVKRKYFRQELERLDEGLRKEDMAVHVRRDHVFEDSYRELHRKSPEEMKNRLYIVFEGEEGQDAGGLLREWYMIISREMFNPMYALFRTSPGDRVTYTINPSSHCNPNHLSYFKFVGRIVAKAVYDNRLLECYFTRSFYKHILGKSVRYTDMESEDYHFYQGLVYLLENDVSTLGYDLTFSTEVQEFGVCEVRDLKPNGANILVTEENKKEYVHLVCQMRMTGAIRKQLAAFLEGFYEIIPKRLISIFTEQELELLISGLPTIDIDDLKSNTEYHKYQSNSIQIQWFWRALRSFDQADRAKFLQFVTGTSKVPLQGFAALEGMNGIQKFQIHRDDRSTDRLPSAHTW</sequence>
<feature type="compositionally biased region" description="Polar residues" evidence="13">
    <location>
        <begin position="3789"/>
        <end position="3799"/>
    </location>
</feature>
<feature type="compositionally biased region" description="Polar residues" evidence="13">
    <location>
        <begin position="737"/>
        <end position="756"/>
    </location>
</feature>
<dbReference type="InterPro" id="IPR015940">
    <property type="entry name" value="UBA"/>
</dbReference>
<feature type="region of interest" description="Disordered" evidence="13">
    <location>
        <begin position="2262"/>
        <end position="2321"/>
    </location>
</feature>
<dbReference type="InterPro" id="IPR010309">
    <property type="entry name" value="E3_Ub_ligase_DUF908"/>
</dbReference>
<dbReference type="SMART" id="SM00165">
    <property type="entry name" value="UBA"/>
    <property type="match status" value="1"/>
</dbReference>
<feature type="region of interest" description="Disordered" evidence="13">
    <location>
        <begin position="2018"/>
        <end position="2065"/>
    </location>
</feature>
<feature type="region of interest" description="Disordered" evidence="13">
    <location>
        <begin position="978"/>
        <end position="1037"/>
    </location>
</feature>
<feature type="region of interest" description="Disordered" evidence="13">
    <location>
        <begin position="1689"/>
        <end position="1735"/>
    </location>
</feature>
<evidence type="ECO:0000256" key="9">
    <source>
        <dbReference type="ARBA" id="ARBA00023204"/>
    </source>
</evidence>
<evidence type="ECO:0000259" key="15">
    <source>
        <dbReference type="PROSITE" id="PS50237"/>
    </source>
</evidence>
<feature type="compositionally biased region" description="Polar residues" evidence="13">
    <location>
        <begin position="2278"/>
        <end position="2292"/>
    </location>
</feature>
<dbReference type="PROSITE" id="PS50237">
    <property type="entry name" value="HECT"/>
    <property type="match status" value="1"/>
</dbReference>
<feature type="domain" description="UBA" evidence="14">
    <location>
        <begin position="1316"/>
        <end position="1355"/>
    </location>
</feature>
<evidence type="ECO:0000259" key="14">
    <source>
        <dbReference type="PROSITE" id="PS50030"/>
    </source>
</evidence>
<keyword evidence="9" id="KW-0234">DNA repair</keyword>
<dbReference type="Pfam" id="PF06025">
    <property type="entry name" value="DUF913"/>
    <property type="match status" value="1"/>
</dbReference>
<reference evidence="17 18" key="1">
    <citation type="submission" date="2013-03" db="EMBL/GenBank/DDBJ databases">
        <authorList>
            <person name="Warren W."/>
            <person name="Wilson R.K."/>
        </authorList>
    </citation>
    <scope>NUCLEOTIDE SEQUENCE</scope>
</reference>
<evidence type="ECO:0000256" key="5">
    <source>
        <dbReference type="ARBA" id="ARBA00022553"/>
    </source>
</evidence>
<dbReference type="Proteomes" id="UP000233100">
    <property type="component" value="Chromosome X"/>
</dbReference>
<dbReference type="PROSITE" id="PS50918">
    <property type="entry name" value="WWE"/>
    <property type="match status" value="1"/>
</dbReference>
<dbReference type="FunFam" id="3.90.1750.10:FF:000003">
    <property type="entry name" value="E3 ubiquitin-protein ligase UPL1"/>
    <property type="match status" value="1"/>
</dbReference>
<reference evidence="17" key="3">
    <citation type="submission" date="2025-09" db="UniProtKB">
        <authorList>
            <consortium name="Ensembl"/>
        </authorList>
    </citation>
    <scope>IDENTIFICATION</scope>
</reference>
<comment type="caution">
    <text evidence="12">Lacks conserved residue(s) required for the propagation of feature annotation.</text>
</comment>
<feature type="compositionally biased region" description="Basic and acidic residues" evidence="13">
    <location>
        <begin position="2560"/>
        <end position="2582"/>
    </location>
</feature>
<evidence type="ECO:0000256" key="7">
    <source>
        <dbReference type="ARBA" id="ARBA00022763"/>
    </source>
</evidence>
<feature type="compositionally biased region" description="Polar residues" evidence="13">
    <location>
        <begin position="2583"/>
        <end position="2602"/>
    </location>
</feature>
<dbReference type="Gene3D" id="3.30.720.50">
    <property type="match status" value="1"/>
</dbReference>
<dbReference type="GO" id="GO:0000209">
    <property type="term" value="P:protein polyubiquitination"/>
    <property type="evidence" value="ECO:0007669"/>
    <property type="project" value="TreeGrafter"/>
</dbReference>
<feature type="compositionally biased region" description="Basic and acidic residues" evidence="13">
    <location>
        <begin position="1699"/>
        <end position="1719"/>
    </location>
</feature>
<comment type="pathway">
    <text evidence="3">Protein modification; protein ubiquitination.</text>
</comment>
<dbReference type="Pfam" id="PF06012">
    <property type="entry name" value="DUF908"/>
    <property type="match status" value="1"/>
</dbReference>
<dbReference type="GO" id="GO:0061630">
    <property type="term" value="F:ubiquitin protein ligase activity"/>
    <property type="evidence" value="ECO:0007669"/>
    <property type="project" value="UniProtKB-EC"/>
</dbReference>
<feature type="compositionally biased region" description="Basic and acidic residues" evidence="13">
    <location>
        <begin position="1291"/>
        <end position="1302"/>
    </location>
</feature>
<dbReference type="FunFam" id="3.30.720.50:FF:000002">
    <property type="entry name" value="Putative e3 ubiquitin-protein ligase huwe1 isoform x2"/>
    <property type="match status" value="1"/>
</dbReference>
<keyword evidence="8 12" id="KW-0833">Ubl conjugation pathway</keyword>
<feature type="compositionally biased region" description="Basic and acidic residues" evidence="13">
    <location>
        <begin position="3745"/>
        <end position="3766"/>
    </location>
</feature>
<feature type="compositionally biased region" description="Pro residues" evidence="13">
    <location>
        <begin position="3767"/>
        <end position="3776"/>
    </location>
</feature>
<feature type="compositionally biased region" description="Polar residues" evidence="13">
    <location>
        <begin position="2742"/>
        <end position="2756"/>
    </location>
</feature>
<dbReference type="PROSITE" id="PS50030">
    <property type="entry name" value="UBA"/>
    <property type="match status" value="1"/>
</dbReference>
<dbReference type="Gene3D" id="3.90.1750.10">
    <property type="entry name" value="Hect, E3 ligase catalytic domains"/>
    <property type="match status" value="1"/>
</dbReference>
<protein>
    <recommendedName>
        <fullName evidence="4">HECT-type E3 ubiquitin transferase</fullName>
        <ecNumber evidence="4">2.3.2.26</ecNumber>
    </recommendedName>
</protein>
<keyword evidence="10" id="KW-0539">Nucleus</keyword>
<feature type="region of interest" description="Disordered" evidence="13">
    <location>
        <begin position="3337"/>
        <end position="3378"/>
    </location>
</feature>
<feature type="region of interest" description="Disordered" evidence="13">
    <location>
        <begin position="2903"/>
        <end position="2925"/>
    </location>
</feature>
<feature type="region of interest" description="Disordered" evidence="13">
    <location>
        <begin position="1291"/>
        <end position="1320"/>
    </location>
</feature>
<keyword evidence="7" id="KW-0227">DNA damage</keyword>
<evidence type="ECO:0000259" key="16">
    <source>
        <dbReference type="PROSITE" id="PS50918"/>
    </source>
</evidence>
<feature type="region of interest" description="Disordered" evidence="13">
    <location>
        <begin position="3111"/>
        <end position="3133"/>
    </location>
</feature>
<feature type="domain" description="WWE" evidence="16">
    <location>
        <begin position="1603"/>
        <end position="1680"/>
    </location>
</feature>
<dbReference type="Gene3D" id="3.30.2160.10">
    <property type="entry name" value="Hect, E3 ligase catalytic domain"/>
    <property type="match status" value="1"/>
</dbReference>
<feature type="region of interest" description="Disordered" evidence="13">
    <location>
        <begin position="1396"/>
        <end position="1415"/>
    </location>
</feature>
<dbReference type="CDD" id="cd00078">
    <property type="entry name" value="HECTc"/>
    <property type="match status" value="1"/>
</dbReference>
<dbReference type="EC" id="2.3.2.26" evidence="4"/>
<comment type="catalytic activity">
    <reaction evidence="1">
        <text>S-ubiquitinyl-[E2 ubiquitin-conjugating enzyme]-L-cysteine + [acceptor protein]-L-lysine = [E2 ubiquitin-conjugating enzyme]-L-cysteine + N(6)-ubiquitinyl-[acceptor protein]-L-lysine.</text>
        <dbReference type="EC" id="2.3.2.26"/>
    </reaction>
</comment>
<keyword evidence="6" id="KW-0808">Transferase</keyword>
<dbReference type="GO" id="GO:0005634">
    <property type="term" value="C:nucleus"/>
    <property type="evidence" value="ECO:0007669"/>
    <property type="project" value="UniProtKB-SubCell"/>
</dbReference>
<dbReference type="Pfam" id="PF00632">
    <property type="entry name" value="HECT"/>
    <property type="match status" value="1"/>
</dbReference>
<evidence type="ECO:0000256" key="2">
    <source>
        <dbReference type="ARBA" id="ARBA00004123"/>
    </source>
</evidence>
<feature type="domain" description="HECT" evidence="15">
    <location>
        <begin position="3889"/>
        <end position="4192"/>
    </location>
</feature>
<dbReference type="Gene3D" id="1.10.8.10">
    <property type="entry name" value="DNA helicase RuvA subunit, C-terminal domain"/>
    <property type="match status" value="1"/>
</dbReference>
<feature type="compositionally biased region" description="Acidic residues" evidence="13">
    <location>
        <begin position="725"/>
        <end position="735"/>
    </location>
</feature>
<name>A0A7N9IBB7_MACFA</name>